<feature type="compositionally biased region" description="Low complexity" evidence="9">
    <location>
        <begin position="65"/>
        <end position="78"/>
    </location>
</feature>
<evidence type="ECO:0000256" key="2">
    <source>
        <dbReference type="ARBA" id="ARBA00004574"/>
    </source>
</evidence>
<sequence>MYASGQTLFLHHQVPGLVAKVCGMVVGVTPKEDQVSYEVDDGTSVLRIIETRKSLRQNRSHPLQAATGTGATSTASGGIPECYTMPPQSRASTSASRLDSQTANRFLAPMLPRFEVGDIVKCTGKIQIDRSGDRFLFAHRLQRCEDFNAECQHQLDAIEIEKRLYRRSFDWNRLALEKAVPSHHRPAPHRTAANVPARQLISDLSQDGKAVSAPAIEFEPEQDDFAKRRLSPDKARRLLLGHASSSQSQSDSAPAQQIPSSPSSEHSRLSHTSESGSRQLRTHGKIPDRQLTEAYFQLQLQQHISQQYRSQAFTISDLQSDADLSALARRLVRIRLQHRHTSRSGDSSNGVSLGTTEQQAEKVRRLFEWAVRKMMQDGFIALADIGDPGDRRASKKGVASTADSYRLVTPEYLLRPLQKLLGTTLFVSPQDAASQDVDALATRLRILDDRFRFVDRSLVQDSLALYFTRYAPIVID</sequence>
<accession>V5EY47</accession>
<evidence type="ECO:0000313" key="10">
    <source>
        <dbReference type="EMBL" id="EST07559.1"/>
    </source>
</evidence>
<dbReference type="InterPro" id="IPR040260">
    <property type="entry name" value="RFA2-like"/>
</dbReference>
<evidence type="ECO:0000313" key="11">
    <source>
        <dbReference type="Proteomes" id="UP000019377"/>
    </source>
</evidence>
<feature type="region of interest" description="Disordered" evidence="9">
    <location>
        <begin position="241"/>
        <end position="283"/>
    </location>
</feature>
<dbReference type="PANTHER" id="PTHR13989:SF33">
    <property type="entry name" value="CST COMPLEX SUBUNIT STN1"/>
    <property type="match status" value="1"/>
</dbReference>
<reference evidence="11" key="1">
    <citation type="journal article" date="2013" name="Genome Announc.">
        <title>Draft genome sequence of Pseudozyma brasiliensis sp. nov. strain GHG001, a high producer of endo-1,4-xylanase isolated from an insect pest of sugarcane.</title>
        <authorList>
            <person name="Oliveira J.V.D.C."/>
            <person name="dos Santos R.A.C."/>
            <person name="Borges T.A."/>
            <person name="Riano-Pachon D.M."/>
            <person name="Goldman G.H."/>
        </authorList>
    </citation>
    <scope>NUCLEOTIDE SEQUENCE [LARGE SCALE GENOMIC DNA]</scope>
    <source>
        <strain evidence="11">GHG001</strain>
    </source>
</reference>
<keyword evidence="7" id="KW-0539">Nucleus</keyword>
<gene>
    <name evidence="10" type="ORF">PSEUBRA_SCAF2g02693</name>
</gene>
<comment type="subcellular location">
    <subcellularLocation>
        <location evidence="2">Chromosome</location>
        <location evidence="2">Telomere</location>
    </subcellularLocation>
    <subcellularLocation>
        <location evidence="1">Nucleus</location>
    </subcellularLocation>
</comment>
<dbReference type="GO" id="GO:0000781">
    <property type="term" value="C:chromosome, telomeric region"/>
    <property type="evidence" value="ECO:0007669"/>
    <property type="project" value="UniProtKB-SubCell"/>
</dbReference>
<dbReference type="GeneID" id="27419762"/>
<dbReference type="eggNOG" id="ENOG502RY83">
    <property type="taxonomic scope" value="Eukaryota"/>
</dbReference>
<feature type="compositionally biased region" description="Polar residues" evidence="9">
    <location>
        <begin position="86"/>
        <end position="97"/>
    </location>
</feature>
<evidence type="ECO:0000256" key="3">
    <source>
        <dbReference type="ARBA" id="ARBA00017411"/>
    </source>
</evidence>
<keyword evidence="4" id="KW-0158">Chromosome</keyword>
<protein>
    <recommendedName>
        <fullName evidence="3">CST complex subunit STN1</fullName>
    </recommendedName>
    <alternativeName>
        <fullName evidence="8">Suppressor of cdc thirteen homolog</fullName>
    </alternativeName>
</protein>
<feature type="region of interest" description="Disordered" evidence="9">
    <location>
        <begin position="57"/>
        <end position="97"/>
    </location>
</feature>
<evidence type="ECO:0000256" key="1">
    <source>
        <dbReference type="ARBA" id="ARBA00004123"/>
    </source>
</evidence>
<name>V5EY47_KALBG</name>
<dbReference type="Gene3D" id="2.40.50.140">
    <property type="entry name" value="Nucleic acid-binding proteins"/>
    <property type="match status" value="1"/>
</dbReference>
<keyword evidence="5" id="KW-0779">Telomere</keyword>
<dbReference type="GO" id="GO:0003677">
    <property type="term" value="F:DNA binding"/>
    <property type="evidence" value="ECO:0007669"/>
    <property type="project" value="UniProtKB-KW"/>
</dbReference>
<dbReference type="InterPro" id="IPR012340">
    <property type="entry name" value="NA-bd_OB-fold"/>
</dbReference>
<dbReference type="OMA" id="EWAIRKM"/>
<proteinExistence type="predicted"/>
<evidence type="ECO:0000256" key="9">
    <source>
        <dbReference type="SAM" id="MobiDB-lite"/>
    </source>
</evidence>
<keyword evidence="11" id="KW-1185">Reference proteome</keyword>
<dbReference type="EMBL" id="KI545862">
    <property type="protein sequence ID" value="EST07559.1"/>
    <property type="molecule type" value="Genomic_DNA"/>
</dbReference>
<dbReference type="AlphaFoldDB" id="V5EY47"/>
<evidence type="ECO:0000256" key="5">
    <source>
        <dbReference type="ARBA" id="ARBA00022895"/>
    </source>
</evidence>
<organism evidence="10 11">
    <name type="scientific">Kalmanozyma brasiliensis (strain GHG001)</name>
    <name type="common">Yeast</name>
    <name type="synonym">Pseudozyma brasiliensis</name>
    <dbReference type="NCBI Taxonomy" id="1365824"/>
    <lineage>
        <taxon>Eukaryota</taxon>
        <taxon>Fungi</taxon>
        <taxon>Dikarya</taxon>
        <taxon>Basidiomycota</taxon>
        <taxon>Ustilaginomycotina</taxon>
        <taxon>Ustilaginomycetes</taxon>
        <taxon>Ustilaginales</taxon>
        <taxon>Ustilaginaceae</taxon>
        <taxon>Kalmanozyma</taxon>
    </lineage>
</organism>
<dbReference type="GO" id="GO:0005634">
    <property type="term" value="C:nucleus"/>
    <property type="evidence" value="ECO:0007669"/>
    <property type="project" value="UniProtKB-SubCell"/>
</dbReference>
<evidence type="ECO:0000256" key="6">
    <source>
        <dbReference type="ARBA" id="ARBA00023125"/>
    </source>
</evidence>
<dbReference type="PANTHER" id="PTHR13989">
    <property type="entry name" value="REPLICATION PROTEIN A-RELATED"/>
    <property type="match status" value="1"/>
</dbReference>
<evidence type="ECO:0000256" key="4">
    <source>
        <dbReference type="ARBA" id="ARBA00022454"/>
    </source>
</evidence>
<dbReference type="HOGENOM" id="CLU_523956_0_0_1"/>
<dbReference type="STRING" id="1365824.V5EY47"/>
<evidence type="ECO:0000256" key="8">
    <source>
        <dbReference type="ARBA" id="ARBA00030039"/>
    </source>
</evidence>
<feature type="compositionally biased region" description="Low complexity" evidence="9">
    <location>
        <begin position="243"/>
        <end position="275"/>
    </location>
</feature>
<dbReference type="Proteomes" id="UP000019377">
    <property type="component" value="Unassembled WGS sequence"/>
</dbReference>
<evidence type="ECO:0000256" key="7">
    <source>
        <dbReference type="ARBA" id="ARBA00023242"/>
    </source>
</evidence>
<dbReference type="OrthoDB" id="77828at2759"/>
<keyword evidence="6" id="KW-0238">DNA-binding</keyword>